<feature type="non-terminal residue" evidence="8">
    <location>
        <position position="135"/>
    </location>
</feature>
<keyword evidence="4 7" id="KW-0812">Transmembrane</keyword>
<evidence type="ECO:0000256" key="6">
    <source>
        <dbReference type="ARBA" id="ARBA00023136"/>
    </source>
</evidence>
<evidence type="ECO:0000256" key="2">
    <source>
        <dbReference type="ARBA" id="ARBA00008929"/>
    </source>
</evidence>
<dbReference type="Gene3D" id="1.20.1630.10">
    <property type="entry name" value="Formate dehydrogenase/DMSO reductase domain"/>
    <property type="match status" value="1"/>
</dbReference>
<feature type="transmembrane region" description="Helical" evidence="7">
    <location>
        <begin position="90"/>
        <end position="110"/>
    </location>
</feature>
<gene>
    <name evidence="8" type="ORF">LCGC14_2512430</name>
</gene>
<evidence type="ECO:0000313" key="8">
    <source>
        <dbReference type="EMBL" id="KKL14760.1"/>
    </source>
</evidence>
<sequence length="135" mass="15047">MSEQGAIAHLAYDGMIVTYFFLGGVSVGAYLFSVAASYWKQEFKPLAKKSAALSFIAIVIGMLILLYDLGQPSRAWRLFLTFNPHSLLSWGVWFVNAFMFFNFIYNALLFTGREANAKTIAYAGLPFALLTATYT</sequence>
<dbReference type="GO" id="GO:0005886">
    <property type="term" value="C:plasma membrane"/>
    <property type="evidence" value="ECO:0007669"/>
    <property type="project" value="UniProtKB-SubCell"/>
</dbReference>
<evidence type="ECO:0000256" key="7">
    <source>
        <dbReference type="SAM" id="Phobius"/>
    </source>
</evidence>
<protein>
    <recommendedName>
        <fullName evidence="9">Polysulfide reductase NrfD</fullName>
    </recommendedName>
</protein>
<keyword evidence="6 7" id="KW-0472">Membrane</keyword>
<evidence type="ECO:0000256" key="5">
    <source>
        <dbReference type="ARBA" id="ARBA00022989"/>
    </source>
</evidence>
<comment type="similarity">
    <text evidence="2">Belongs to the NrfD family.</text>
</comment>
<dbReference type="EMBL" id="LAZR01040327">
    <property type="protein sequence ID" value="KKL14760.1"/>
    <property type="molecule type" value="Genomic_DNA"/>
</dbReference>
<reference evidence="8" key="1">
    <citation type="journal article" date="2015" name="Nature">
        <title>Complex archaea that bridge the gap between prokaryotes and eukaryotes.</title>
        <authorList>
            <person name="Spang A."/>
            <person name="Saw J.H."/>
            <person name="Jorgensen S.L."/>
            <person name="Zaremba-Niedzwiedzka K."/>
            <person name="Martijn J."/>
            <person name="Lind A.E."/>
            <person name="van Eijk R."/>
            <person name="Schleper C."/>
            <person name="Guy L."/>
            <person name="Ettema T.J."/>
        </authorList>
    </citation>
    <scope>NUCLEOTIDE SEQUENCE</scope>
</reference>
<proteinExistence type="inferred from homology"/>
<evidence type="ECO:0000256" key="4">
    <source>
        <dbReference type="ARBA" id="ARBA00022692"/>
    </source>
</evidence>
<dbReference type="InterPro" id="IPR052049">
    <property type="entry name" value="Electron_transfer_protein"/>
</dbReference>
<feature type="transmembrane region" description="Helical" evidence="7">
    <location>
        <begin position="16"/>
        <end position="39"/>
    </location>
</feature>
<organism evidence="8">
    <name type="scientific">marine sediment metagenome</name>
    <dbReference type="NCBI Taxonomy" id="412755"/>
    <lineage>
        <taxon>unclassified sequences</taxon>
        <taxon>metagenomes</taxon>
        <taxon>ecological metagenomes</taxon>
    </lineage>
</organism>
<comment type="caution">
    <text evidence="8">The sequence shown here is derived from an EMBL/GenBank/DDBJ whole genome shotgun (WGS) entry which is preliminary data.</text>
</comment>
<comment type="subcellular location">
    <subcellularLocation>
        <location evidence="1">Cell membrane</location>
        <topology evidence="1">Multi-pass membrane protein</topology>
    </subcellularLocation>
</comment>
<dbReference type="Pfam" id="PF03916">
    <property type="entry name" value="NrfD"/>
    <property type="match status" value="1"/>
</dbReference>
<keyword evidence="5 7" id="KW-1133">Transmembrane helix</keyword>
<name>A0A0F9AZF6_9ZZZZ</name>
<dbReference type="PANTHER" id="PTHR34856">
    <property type="entry name" value="PROTEIN NRFD"/>
    <property type="match status" value="1"/>
</dbReference>
<evidence type="ECO:0000256" key="1">
    <source>
        <dbReference type="ARBA" id="ARBA00004651"/>
    </source>
</evidence>
<feature type="transmembrane region" description="Helical" evidence="7">
    <location>
        <begin position="51"/>
        <end position="70"/>
    </location>
</feature>
<keyword evidence="3" id="KW-1003">Cell membrane</keyword>
<dbReference type="InterPro" id="IPR005614">
    <property type="entry name" value="NrfD-like"/>
</dbReference>
<accession>A0A0F9AZF6</accession>
<dbReference type="AlphaFoldDB" id="A0A0F9AZF6"/>
<evidence type="ECO:0008006" key="9">
    <source>
        <dbReference type="Google" id="ProtNLM"/>
    </source>
</evidence>
<evidence type="ECO:0000256" key="3">
    <source>
        <dbReference type="ARBA" id="ARBA00022475"/>
    </source>
</evidence>
<dbReference type="PANTHER" id="PTHR34856:SF2">
    <property type="entry name" value="PROTEIN NRFD"/>
    <property type="match status" value="1"/>
</dbReference>